<gene>
    <name evidence="2" type="ORF">APUU_70342S</name>
</gene>
<dbReference type="RefSeq" id="XP_041560958.1">
    <property type="nucleotide sequence ID" value="XM_041695204.1"/>
</dbReference>
<evidence type="ECO:0000313" key="2">
    <source>
        <dbReference type="EMBL" id="BCS28772.1"/>
    </source>
</evidence>
<dbReference type="SUPFAM" id="SSF55298">
    <property type="entry name" value="YjgF-like"/>
    <property type="match status" value="1"/>
</dbReference>
<dbReference type="GO" id="GO:0019239">
    <property type="term" value="F:deaminase activity"/>
    <property type="evidence" value="ECO:0007669"/>
    <property type="project" value="TreeGrafter"/>
</dbReference>
<dbReference type="KEGG" id="apuu:APUU_70342S"/>
<dbReference type="Proteomes" id="UP000654913">
    <property type="component" value="Chromosome 7"/>
</dbReference>
<dbReference type="GeneID" id="64978769"/>
<dbReference type="GO" id="GO:0005829">
    <property type="term" value="C:cytosol"/>
    <property type="evidence" value="ECO:0007669"/>
    <property type="project" value="TreeGrafter"/>
</dbReference>
<comment type="similarity">
    <text evidence="1">Belongs to the RutC family.</text>
</comment>
<dbReference type="InterPro" id="IPR035959">
    <property type="entry name" value="RutC-like_sf"/>
</dbReference>
<protein>
    <recommendedName>
        <fullName evidence="4">YjgF-like protein</fullName>
    </recommendedName>
</protein>
<dbReference type="PANTHER" id="PTHR11803">
    <property type="entry name" value="2-IMINOBUTANOATE/2-IMINOPROPANOATE DEAMINASE RIDA"/>
    <property type="match status" value="1"/>
</dbReference>
<proteinExistence type="inferred from homology"/>
<dbReference type="PANTHER" id="PTHR11803:SF58">
    <property type="entry name" value="PROTEIN HMF1-RELATED"/>
    <property type="match status" value="1"/>
</dbReference>
<dbReference type="Pfam" id="PF01042">
    <property type="entry name" value="Ribonuc_L-PSP"/>
    <property type="match status" value="1"/>
</dbReference>
<evidence type="ECO:0000256" key="1">
    <source>
        <dbReference type="ARBA" id="ARBA00010552"/>
    </source>
</evidence>
<organism evidence="2 3">
    <name type="scientific">Aspergillus puulaauensis</name>
    <dbReference type="NCBI Taxonomy" id="1220207"/>
    <lineage>
        <taxon>Eukaryota</taxon>
        <taxon>Fungi</taxon>
        <taxon>Dikarya</taxon>
        <taxon>Ascomycota</taxon>
        <taxon>Pezizomycotina</taxon>
        <taxon>Eurotiomycetes</taxon>
        <taxon>Eurotiomycetidae</taxon>
        <taxon>Eurotiales</taxon>
        <taxon>Aspergillaceae</taxon>
        <taxon>Aspergillus</taxon>
    </lineage>
</organism>
<reference evidence="2" key="2">
    <citation type="submission" date="2021-02" db="EMBL/GenBank/DDBJ databases">
        <title>Aspergillus puulaauensis MK2 genome sequence.</title>
        <authorList>
            <person name="Futagami T."/>
            <person name="Mori K."/>
            <person name="Kadooka C."/>
            <person name="Tanaka T."/>
        </authorList>
    </citation>
    <scope>NUCLEOTIDE SEQUENCE</scope>
    <source>
        <strain evidence="2">MK2</strain>
    </source>
</reference>
<name>A0A7R7XWK5_9EURO</name>
<dbReference type="OrthoDB" id="309640at2759"/>
<evidence type="ECO:0008006" key="4">
    <source>
        <dbReference type="Google" id="ProtNLM"/>
    </source>
</evidence>
<evidence type="ECO:0000313" key="3">
    <source>
        <dbReference type="Proteomes" id="UP000654913"/>
    </source>
</evidence>
<dbReference type="Gene3D" id="3.30.1330.40">
    <property type="entry name" value="RutC-like"/>
    <property type="match status" value="1"/>
</dbReference>
<reference evidence="2" key="1">
    <citation type="submission" date="2021-01" db="EMBL/GenBank/DDBJ databases">
        <authorList>
            <consortium name="Aspergillus puulaauensis MK2 genome sequencing consortium"/>
            <person name="Kazuki M."/>
            <person name="Futagami T."/>
        </authorList>
    </citation>
    <scope>NUCLEOTIDE SEQUENCE</scope>
    <source>
        <strain evidence="2">MK2</strain>
    </source>
</reference>
<dbReference type="EMBL" id="AP024449">
    <property type="protein sequence ID" value="BCS28772.1"/>
    <property type="molecule type" value="Genomic_DNA"/>
</dbReference>
<dbReference type="AlphaFoldDB" id="A0A7R7XWK5"/>
<keyword evidence="3" id="KW-1185">Reference proteome</keyword>
<dbReference type="InterPro" id="IPR006175">
    <property type="entry name" value="YjgF/YER057c/UK114"/>
</dbReference>
<accession>A0A7R7XWK5</accession>
<sequence>MSTVQAISPPSIQPPGGKYSHVLVVSGPHKSIEIAGQVGVKPDGTIPKTYEEQVKQAFSNLKACLDSVGPEKAIITRLRYYIVDYKYPEKFDALREAREIIFDGYTHPFPPSVLVPVPALGDPDFLVEVEASAVVPE</sequence>